<proteinExistence type="predicted"/>
<comment type="caution">
    <text evidence="1">The sequence shown here is derived from an EMBL/GenBank/DDBJ whole genome shotgun (WGS) entry which is preliminary data.</text>
</comment>
<reference evidence="1 2" key="1">
    <citation type="journal article" date="2020" name="Cell">
        <title>Large-Scale Comparative Analyses of Tick Genomes Elucidate Their Genetic Diversity and Vector Capacities.</title>
        <authorList>
            <consortium name="Tick Genome and Microbiome Consortium (TIGMIC)"/>
            <person name="Jia N."/>
            <person name="Wang J."/>
            <person name="Shi W."/>
            <person name="Du L."/>
            <person name="Sun Y."/>
            <person name="Zhan W."/>
            <person name="Jiang J.F."/>
            <person name="Wang Q."/>
            <person name="Zhang B."/>
            <person name="Ji P."/>
            <person name="Bell-Sakyi L."/>
            <person name="Cui X.M."/>
            <person name="Yuan T.T."/>
            <person name="Jiang B.G."/>
            <person name="Yang W.F."/>
            <person name="Lam T.T."/>
            <person name="Chang Q.C."/>
            <person name="Ding S.J."/>
            <person name="Wang X.J."/>
            <person name="Zhu J.G."/>
            <person name="Ruan X.D."/>
            <person name="Zhao L."/>
            <person name="Wei J.T."/>
            <person name="Ye R.Z."/>
            <person name="Que T.C."/>
            <person name="Du C.H."/>
            <person name="Zhou Y.H."/>
            <person name="Cheng J.X."/>
            <person name="Dai P.F."/>
            <person name="Guo W.B."/>
            <person name="Han X.H."/>
            <person name="Huang E.J."/>
            <person name="Li L.F."/>
            <person name="Wei W."/>
            <person name="Gao Y.C."/>
            <person name="Liu J.Z."/>
            <person name="Shao H.Z."/>
            <person name="Wang X."/>
            <person name="Wang C.C."/>
            <person name="Yang T.C."/>
            <person name="Huo Q.B."/>
            <person name="Li W."/>
            <person name="Chen H.Y."/>
            <person name="Chen S.E."/>
            <person name="Zhou L.G."/>
            <person name="Ni X.B."/>
            <person name="Tian J.H."/>
            <person name="Sheng Y."/>
            <person name="Liu T."/>
            <person name="Pan Y.S."/>
            <person name="Xia L.Y."/>
            <person name="Li J."/>
            <person name="Zhao F."/>
            <person name="Cao W.C."/>
        </authorList>
    </citation>
    <scope>NUCLEOTIDE SEQUENCE [LARGE SCALE GENOMIC DNA]</scope>
    <source>
        <strain evidence="1">Iper-2018</strain>
    </source>
</reference>
<name>A0AC60R2V9_IXOPE</name>
<sequence>MWDTSAPTSWRDGLIGQRVQHQCPLLQGEAEEYPVTASLEIVNGHMPHEDGGCARGLRKFDYVPTGEPIFGELVGPEIMYAWQFREAFAKTAGQAQECGLFSRAEALQEYKVKYQSHSVGVSTEPEVLTLSDLVPFFLI</sequence>
<protein>
    <submittedName>
        <fullName evidence="1">Uncharacterized protein</fullName>
    </submittedName>
</protein>
<dbReference type="EMBL" id="JABSTQ010000212">
    <property type="protein sequence ID" value="KAG0445568.1"/>
    <property type="molecule type" value="Genomic_DNA"/>
</dbReference>
<gene>
    <name evidence="1" type="ORF">HPB47_013880</name>
</gene>
<evidence type="ECO:0000313" key="2">
    <source>
        <dbReference type="Proteomes" id="UP000805193"/>
    </source>
</evidence>
<feature type="non-terminal residue" evidence="1">
    <location>
        <position position="139"/>
    </location>
</feature>
<organism evidence="1 2">
    <name type="scientific">Ixodes persulcatus</name>
    <name type="common">Taiga tick</name>
    <dbReference type="NCBI Taxonomy" id="34615"/>
    <lineage>
        <taxon>Eukaryota</taxon>
        <taxon>Metazoa</taxon>
        <taxon>Ecdysozoa</taxon>
        <taxon>Arthropoda</taxon>
        <taxon>Chelicerata</taxon>
        <taxon>Arachnida</taxon>
        <taxon>Acari</taxon>
        <taxon>Parasitiformes</taxon>
        <taxon>Ixodida</taxon>
        <taxon>Ixodoidea</taxon>
        <taxon>Ixodidae</taxon>
        <taxon>Ixodinae</taxon>
        <taxon>Ixodes</taxon>
    </lineage>
</organism>
<accession>A0AC60R2V9</accession>
<keyword evidence="2" id="KW-1185">Reference proteome</keyword>
<dbReference type="Proteomes" id="UP000805193">
    <property type="component" value="Unassembled WGS sequence"/>
</dbReference>
<evidence type="ECO:0000313" key="1">
    <source>
        <dbReference type="EMBL" id="KAG0445568.1"/>
    </source>
</evidence>